<name>A0A1A6FU50_NEOLE</name>
<evidence type="ECO:0000313" key="3">
    <source>
        <dbReference type="Proteomes" id="UP000092124"/>
    </source>
</evidence>
<evidence type="ECO:0000313" key="2">
    <source>
        <dbReference type="EMBL" id="OBS57100.1"/>
    </source>
</evidence>
<comment type="caution">
    <text evidence="2">The sequence shown here is derived from an EMBL/GenBank/DDBJ whole genome shotgun (WGS) entry which is preliminary data.</text>
</comment>
<feature type="non-terminal residue" evidence="2">
    <location>
        <position position="83"/>
    </location>
</feature>
<gene>
    <name evidence="2" type="ORF">A6R68_11776</name>
</gene>
<sequence>MPGELQTDPDGKEQIPPTAAMKKSLGSTPRISNELPDQRDSISSSWYPYDLYYQQVLISLPWYPQGLYYQQLFLLTNRSYSMG</sequence>
<keyword evidence="3" id="KW-1185">Reference proteome</keyword>
<feature type="region of interest" description="Disordered" evidence="1">
    <location>
        <begin position="1"/>
        <end position="42"/>
    </location>
</feature>
<protein>
    <submittedName>
        <fullName evidence="2">Uncharacterized protein</fullName>
    </submittedName>
</protein>
<accession>A0A1A6FU50</accession>
<reference evidence="2 3" key="1">
    <citation type="submission" date="2016-06" db="EMBL/GenBank/DDBJ databases">
        <title>The Draft Genome Sequence and Annotation of the Desert Woodrat Neotoma lepida.</title>
        <authorList>
            <person name="Campbell M."/>
            <person name="Oakeson K.F."/>
            <person name="Yandell M."/>
            <person name="Halpert J.R."/>
            <person name="Dearing D."/>
        </authorList>
    </citation>
    <scope>NUCLEOTIDE SEQUENCE [LARGE SCALE GENOMIC DNA]</scope>
    <source>
        <strain evidence="2">417</strain>
        <tissue evidence="2">Liver</tissue>
    </source>
</reference>
<dbReference type="AlphaFoldDB" id="A0A1A6FU50"/>
<organism evidence="2 3">
    <name type="scientific">Neotoma lepida</name>
    <name type="common">Desert woodrat</name>
    <dbReference type="NCBI Taxonomy" id="56216"/>
    <lineage>
        <taxon>Eukaryota</taxon>
        <taxon>Metazoa</taxon>
        <taxon>Chordata</taxon>
        <taxon>Craniata</taxon>
        <taxon>Vertebrata</taxon>
        <taxon>Euteleostomi</taxon>
        <taxon>Mammalia</taxon>
        <taxon>Eutheria</taxon>
        <taxon>Euarchontoglires</taxon>
        <taxon>Glires</taxon>
        <taxon>Rodentia</taxon>
        <taxon>Myomorpha</taxon>
        <taxon>Muroidea</taxon>
        <taxon>Cricetidae</taxon>
        <taxon>Neotominae</taxon>
        <taxon>Neotoma</taxon>
    </lineage>
</organism>
<dbReference type="EMBL" id="LZPO01117567">
    <property type="protein sequence ID" value="OBS57100.1"/>
    <property type="molecule type" value="Genomic_DNA"/>
</dbReference>
<proteinExistence type="predicted"/>
<evidence type="ECO:0000256" key="1">
    <source>
        <dbReference type="SAM" id="MobiDB-lite"/>
    </source>
</evidence>
<dbReference type="Proteomes" id="UP000092124">
    <property type="component" value="Unassembled WGS sequence"/>
</dbReference>